<proteinExistence type="predicted"/>
<dbReference type="EMBL" id="AP019840">
    <property type="protein sequence ID" value="BBM52319.1"/>
    <property type="molecule type" value="Genomic_DNA"/>
</dbReference>
<dbReference type="Proteomes" id="UP000321378">
    <property type="component" value="Chromosome"/>
</dbReference>
<organism evidence="1 2">
    <name type="scientific">Leptotrichia trevisanii</name>
    <dbReference type="NCBI Taxonomy" id="109328"/>
    <lineage>
        <taxon>Bacteria</taxon>
        <taxon>Fusobacteriati</taxon>
        <taxon>Fusobacteriota</taxon>
        <taxon>Fusobacteriia</taxon>
        <taxon>Fusobacteriales</taxon>
        <taxon>Leptotrichiaceae</taxon>
        <taxon>Leptotrichia</taxon>
    </lineage>
</organism>
<gene>
    <name evidence="1" type="ORF">JMUB3935_1297</name>
</gene>
<name>A0A510KKT6_9FUSO</name>
<accession>A0A510KKT6</accession>
<sequence length="206" mass="24020">MKLSNLFKTKGKTNLVKHIIKSDDVVVRYYAIYFIKQLKERGLTEFNINLLHTLLISLHLEYYEKYKEFLFDTPILREKGILKLLSLRNFLNNLDNVKNIDDIVETESLEIDKVLKVKKDFIKRTNIKIPQEAKIMLDEKINGYIGISNENLFALNDLTNALLSLLMDLEKIPVITNATLEEMFKKIGNTEINVSEIKNGSRDEKR</sequence>
<dbReference type="RefSeq" id="WP_146996612.1">
    <property type="nucleotide sequence ID" value="NZ_AP019840.1"/>
</dbReference>
<evidence type="ECO:0000313" key="1">
    <source>
        <dbReference type="EMBL" id="BBM52319.1"/>
    </source>
</evidence>
<evidence type="ECO:0000313" key="2">
    <source>
        <dbReference type="Proteomes" id="UP000321378"/>
    </source>
</evidence>
<reference evidence="1 2" key="1">
    <citation type="submission" date="2019-07" db="EMBL/GenBank/DDBJ databases">
        <title>Complete Genome Sequence of Leptotrichia trevisanii Strain JMUB3935.</title>
        <authorList>
            <person name="Watanabe S."/>
            <person name="Cui L."/>
        </authorList>
    </citation>
    <scope>NUCLEOTIDE SEQUENCE [LARGE SCALE GENOMIC DNA]</scope>
    <source>
        <strain evidence="1 2">JMUB3935</strain>
    </source>
</reference>
<dbReference type="AlphaFoldDB" id="A0A510KKT6"/>
<protein>
    <submittedName>
        <fullName evidence="1">Uncharacterized protein</fullName>
    </submittedName>
</protein>